<keyword evidence="4" id="KW-1185">Reference proteome</keyword>
<sequence>MTQPTLNYTKNEIARFTLEECLDLFKTLTDPDSKPTITSRDFDPKMPQSVLKWKAGFLGISVLVTTYFMWTSGNKEEGKEQSVLESVGKGVGACLFTVLCNKVSIFEDPEEKERKTDLMLRAVRDRLKTCFNELNLKVANEESKASNLLTAADLYLSQEALKENFMKTIEGLEERLKLREQKDEEETKRVAQVESEVTRMRRESEELKKEVTSHLQTTSSTIRTYSQRGRYQEDPPQNDSNFHFQTQNPYFRDPVTGKGYGLTIYIF</sequence>
<evidence type="ECO:0000256" key="2">
    <source>
        <dbReference type="SAM" id="MobiDB-lite"/>
    </source>
</evidence>
<dbReference type="Proteomes" id="UP001295684">
    <property type="component" value="Unassembled WGS sequence"/>
</dbReference>
<evidence type="ECO:0000313" key="3">
    <source>
        <dbReference type="EMBL" id="CAI2373760.1"/>
    </source>
</evidence>
<dbReference type="AlphaFoldDB" id="A0AAD2CXD1"/>
<keyword evidence="1" id="KW-0175">Coiled coil</keyword>
<proteinExistence type="predicted"/>
<evidence type="ECO:0000313" key="4">
    <source>
        <dbReference type="Proteomes" id="UP001295684"/>
    </source>
</evidence>
<feature type="region of interest" description="Disordered" evidence="2">
    <location>
        <begin position="216"/>
        <end position="247"/>
    </location>
</feature>
<feature type="coiled-coil region" evidence="1">
    <location>
        <begin position="162"/>
        <end position="210"/>
    </location>
</feature>
<gene>
    <name evidence="3" type="ORF">ECRASSUSDP1_LOCUS15108</name>
</gene>
<dbReference type="EMBL" id="CAMPGE010015118">
    <property type="protein sequence ID" value="CAI2373760.1"/>
    <property type="molecule type" value="Genomic_DNA"/>
</dbReference>
<accession>A0AAD2CXD1</accession>
<comment type="caution">
    <text evidence="3">The sequence shown here is derived from an EMBL/GenBank/DDBJ whole genome shotgun (WGS) entry which is preliminary data.</text>
</comment>
<organism evidence="3 4">
    <name type="scientific">Euplotes crassus</name>
    <dbReference type="NCBI Taxonomy" id="5936"/>
    <lineage>
        <taxon>Eukaryota</taxon>
        <taxon>Sar</taxon>
        <taxon>Alveolata</taxon>
        <taxon>Ciliophora</taxon>
        <taxon>Intramacronucleata</taxon>
        <taxon>Spirotrichea</taxon>
        <taxon>Hypotrichia</taxon>
        <taxon>Euplotida</taxon>
        <taxon>Euplotidae</taxon>
        <taxon>Moneuplotes</taxon>
    </lineage>
</organism>
<evidence type="ECO:0000256" key="1">
    <source>
        <dbReference type="SAM" id="Coils"/>
    </source>
</evidence>
<protein>
    <submittedName>
        <fullName evidence="3">Uncharacterized protein</fullName>
    </submittedName>
</protein>
<name>A0AAD2CXD1_EUPCR</name>
<reference evidence="3" key="1">
    <citation type="submission" date="2023-07" db="EMBL/GenBank/DDBJ databases">
        <authorList>
            <consortium name="AG Swart"/>
            <person name="Singh M."/>
            <person name="Singh A."/>
            <person name="Seah K."/>
            <person name="Emmerich C."/>
        </authorList>
    </citation>
    <scope>NUCLEOTIDE SEQUENCE</scope>
    <source>
        <strain evidence="3">DP1</strain>
    </source>
</reference>